<dbReference type="PANTHER" id="PTHR33908">
    <property type="entry name" value="MANNOSYLTRANSFERASE YKCB-RELATED"/>
    <property type="match status" value="1"/>
</dbReference>
<evidence type="ECO:0000256" key="5">
    <source>
        <dbReference type="ARBA" id="ARBA00022692"/>
    </source>
</evidence>
<evidence type="ECO:0000256" key="8">
    <source>
        <dbReference type="SAM" id="Phobius"/>
    </source>
</evidence>
<evidence type="ECO:0000256" key="1">
    <source>
        <dbReference type="ARBA" id="ARBA00004651"/>
    </source>
</evidence>
<keyword evidence="5 8" id="KW-0812">Transmembrane</keyword>
<evidence type="ECO:0000313" key="10">
    <source>
        <dbReference type="EMBL" id="MBD2317342.1"/>
    </source>
</evidence>
<comment type="subcellular location">
    <subcellularLocation>
        <location evidence="1">Cell membrane</location>
        <topology evidence="1">Multi-pass membrane protein</topology>
    </subcellularLocation>
</comment>
<evidence type="ECO:0000259" key="9">
    <source>
        <dbReference type="Pfam" id="PF13231"/>
    </source>
</evidence>
<feature type="transmembrane region" description="Helical" evidence="8">
    <location>
        <begin position="336"/>
        <end position="364"/>
    </location>
</feature>
<evidence type="ECO:0000256" key="3">
    <source>
        <dbReference type="ARBA" id="ARBA00022676"/>
    </source>
</evidence>
<dbReference type="PANTHER" id="PTHR33908:SF11">
    <property type="entry name" value="MEMBRANE PROTEIN"/>
    <property type="match status" value="1"/>
</dbReference>
<feature type="transmembrane region" description="Helical" evidence="8">
    <location>
        <begin position="160"/>
        <end position="183"/>
    </location>
</feature>
<evidence type="ECO:0000313" key="11">
    <source>
        <dbReference type="Proteomes" id="UP000618445"/>
    </source>
</evidence>
<evidence type="ECO:0000256" key="6">
    <source>
        <dbReference type="ARBA" id="ARBA00022989"/>
    </source>
</evidence>
<feature type="transmembrane region" description="Helical" evidence="8">
    <location>
        <begin position="98"/>
        <end position="116"/>
    </location>
</feature>
<dbReference type="Proteomes" id="UP000618445">
    <property type="component" value="Unassembled WGS sequence"/>
</dbReference>
<comment type="caution">
    <text evidence="10">The sequence shown here is derived from an EMBL/GenBank/DDBJ whole genome shotgun (WGS) entry which is preliminary data.</text>
</comment>
<keyword evidence="3" id="KW-0328">Glycosyltransferase</keyword>
<keyword evidence="2" id="KW-1003">Cell membrane</keyword>
<keyword evidence="4" id="KW-0808">Transferase</keyword>
<dbReference type="EMBL" id="JACJQY010000014">
    <property type="protein sequence ID" value="MBD2317342.1"/>
    <property type="molecule type" value="Genomic_DNA"/>
</dbReference>
<protein>
    <submittedName>
        <fullName evidence="10">Glycosyltransferase family 39 protein</fullName>
    </submittedName>
</protein>
<organism evidence="10 11">
    <name type="scientific">Phormidium tenue FACHB-1050</name>
    <dbReference type="NCBI Taxonomy" id="2692857"/>
    <lineage>
        <taxon>Bacteria</taxon>
        <taxon>Bacillati</taxon>
        <taxon>Cyanobacteriota</taxon>
        <taxon>Cyanophyceae</taxon>
        <taxon>Oscillatoriophycideae</taxon>
        <taxon>Oscillatoriales</taxon>
        <taxon>Oscillatoriaceae</taxon>
        <taxon>Phormidium</taxon>
    </lineage>
</organism>
<dbReference type="Pfam" id="PF13231">
    <property type="entry name" value="PMT_2"/>
    <property type="match status" value="1"/>
</dbReference>
<keyword evidence="11" id="KW-1185">Reference proteome</keyword>
<dbReference type="InterPro" id="IPR038731">
    <property type="entry name" value="RgtA/B/C-like"/>
</dbReference>
<feature type="transmembrane region" description="Helical" evidence="8">
    <location>
        <begin position="73"/>
        <end position="92"/>
    </location>
</feature>
<dbReference type="InterPro" id="IPR050297">
    <property type="entry name" value="LipidA_mod_glycosyltrf_83"/>
</dbReference>
<reference evidence="10 11" key="1">
    <citation type="journal article" date="2020" name="ISME J.">
        <title>Comparative genomics reveals insights into cyanobacterial evolution and habitat adaptation.</title>
        <authorList>
            <person name="Chen M.Y."/>
            <person name="Teng W.K."/>
            <person name="Zhao L."/>
            <person name="Hu C.X."/>
            <person name="Zhou Y.K."/>
            <person name="Han B.P."/>
            <person name="Song L.R."/>
            <person name="Shu W.S."/>
        </authorList>
    </citation>
    <scope>NUCLEOTIDE SEQUENCE [LARGE SCALE GENOMIC DNA]</scope>
    <source>
        <strain evidence="10 11">FACHB-1050</strain>
    </source>
</reference>
<feature type="transmembrane region" description="Helical" evidence="8">
    <location>
        <begin position="7"/>
        <end position="23"/>
    </location>
</feature>
<evidence type="ECO:0000256" key="4">
    <source>
        <dbReference type="ARBA" id="ARBA00022679"/>
    </source>
</evidence>
<feature type="transmembrane region" description="Helical" evidence="8">
    <location>
        <begin position="244"/>
        <end position="264"/>
    </location>
</feature>
<proteinExistence type="predicted"/>
<evidence type="ECO:0000256" key="7">
    <source>
        <dbReference type="ARBA" id="ARBA00023136"/>
    </source>
</evidence>
<feature type="transmembrane region" description="Helical" evidence="8">
    <location>
        <begin position="195"/>
        <end position="216"/>
    </location>
</feature>
<name>A0ABR8CCE2_9CYAN</name>
<keyword evidence="6 8" id="KW-1133">Transmembrane helix</keyword>
<gene>
    <name evidence="10" type="ORF">H6G05_10865</name>
</gene>
<feature type="domain" description="Glycosyltransferase RgtA/B/C/D-like" evidence="9">
    <location>
        <begin position="45"/>
        <end position="214"/>
    </location>
</feature>
<accession>A0ABR8CCE2</accession>
<keyword evidence="7 8" id="KW-0472">Membrane</keyword>
<evidence type="ECO:0000256" key="2">
    <source>
        <dbReference type="ARBA" id="ARBA00022475"/>
    </source>
</evidence>
<feature type="transmembrane region" description="Helical" evidence="8">
    <location>
        <begin position="276"/>
        <end position="301"/>
    </location>
</feature>
<sequence length="493" mass="56711">MSFYLPIFLLLLIGLRCIFWLFAPPNPDEAYYWLWGQHLDFSYYDHPPLQAWLQGWITAWFGKSLLTLRSLNLFTSSVFFYTYYCILQYLYQERASRYIWWVILAVMASPLYNMMLSLAWHDHLAIALSLVGAYLCIRFLDEYLINGKGSSWRLYGSAIALSLAHITKYNALFMTLGLLGAIASDPQLRRLFKDIRLWLCVGISAIAFLPVFYWNYSNNFVSFRFYANRSVDSGSMIMRLLEPLGFIGISLLMLSPFLAWLLWRGFCKANGLYKRVAFWTFITSTGLLMVVSLFSTALYYWNIHAYLLLFPLLPLAYFPHPPAPSPLERRGENLQIFYGAEVFGILFAILFVWNSCMFPVSAIFGKDGDQDGRMIYGWQEVSAEVQKISNTLPEKPLLITSDYRSAAALAYEMGHPDVTAISKRISQFTIWNLENAAQQKGKNAILISDQWYPLTNEAIAHFDLVTPISNVAINRLGLYLKTYEIAIGQNYKP</sequence>
<dbReference type="RefSeq" id="WP_190578185.1">
    <property type="nucleotide sequence ID" value="NZ_CAWPQU010000006.1"/>
</dbReference>